<sequence>MPRLKTVFYLKAGNDIETPKQMRDAILSSGGVPVPTALSSKIEGINQLSNVEYKEEGLLVWIVYAIGDGKLIPTDKLHCPSPSDLPTLTGVTRSYSSALTSVKERRIKASVRDPDPPVHIKEEDSNAAIFSCPEGCVKTFVRYSSMQRHLDCGKYQRALEPYTLLDRAAVGYAQRLEGQCEAVPELDAVAEPPSSHDMLPKGWALKSSASRRCSFTYKQKNYLTEKFQQGERSGRKSDPASVARSMMSSVDLQGKRIFSSEEFLTAPQVAGIISRLAAKKSLSLRRLNVPLRRQPSKN</sequence>
<comment type="caution">
    <text evidence="4">The sequence shown here is derived from an EMBL/GenBank/DDBJ whole genome shotgun (WGS) entry which is preliminary data.</text>
</comment>
<evidence type="ECO:0000256" key="2">
    <source>
        <dbReference type="SAM" id="MobiDB-lite"/>
    </source>
</evidence>
<dbReference type="PANTHER" id="PTHR33845">
    <property type="entry name" value="C2H2-TYPE DOMAIN-CONTAINING PROTEIN"/>
    <property type="match status" value="1"/>
</dbReference>
<feature type="compositionally biased region" description="Basic and acidic residues" evidence="2">
    <location>
        <begin position="228"/>
        <end position="238"/>
    </location>
</feature>
<proteinExistence type="predicted"/>
<name>A0A3M6TJ13_POCDA</name>
<keyword evidence="1" id="KW-0479">Metal-binding</keyword>
<keyword evidence="1" id="KW-0863">Zinc-finger</keyword>
<organism evidence="4 5">
    <name type="scientific">Pocillopora damicornis</name>
    <name type="common">Cauliflower coral</name>
    <name type="synonym">Millepora damicornis</name>
    <dbReference type="NCBI Taxonomy" id="46731"/>
    <lineage>
        <taxon>Eukaryota</taxon>
        <taxon>Metazoa</taxon>
        <taxon>Cnidaria</taxon>
        <taxon>Anthozoa</taxon>
        <taxon>Hexacorallia</taxon>
        <taxon>Scleractinia</taxon>
        <taxon>Astrocoeniina</taxon>
        <taxon>Pocilloporidae</taxon>
        <taxon>Pocillopora</taxon>
    </lineage>
</organism>
<evidence type="ECO:0000256" key="1">
    <source>
        <dbReference type="PROSITE-ProRule" id="PRU00042"/>
    </source>
</evidence>
<protein>
    <recommendedName>
        <fullName evidence="3">C2H2-type domain-containing protein</fullName>
    </recommendedName>
</protein>
<dbReference type="OrthoDB" id="5979082at2759"/>
<feature type="domain" description="C2H2-type" evidence="3">
    <location>
        <begin position="130"/>
        <end position="161"/>
    </location>
</feature>
<dbReference type="GO" id="GO:0008270">
    <property type="term" value="F:zinc ion binding"/>
    <property type="evidence" value="ECO:0007669"/>
    <property type="project" value="UniProtKB-KW"/>
</dbReference>
<dbReference type="PROSITE" id="PS50157">
    <property type="entry name" value="ZINC_FINGER_C2H2_2"/>
    <property type="match status" value="1"/>
</dbReference>
<accession>A0A3M6TJ13</accession>
<dbReference type="STRING" id="46731.A0A3M6TJ13"/>
<dbReference type="Proteomes" id="UP000275408">
    <property type="component" value="Unassembled WGS sequence"/>
</dbReference>
<evidence type="ECO:0000259" key="3">
    <source>
        <dbReference type="PROSITE" id="PS50157"/>
    </source>
</evidence>
<feature type="region of interest" description="Disordered" evidence="2">
    <location>
        <begin position="227"/>
        <end position="246"/>
    </location>
</feature>
<keyword evidence="1" id="KW-0862">Zinc</keyword>
<dbReference type="AlphaFoldDB" id="A0A3M6TJ13"/>
<keyword evidence="5" id="KW-1185">Reference proteome</keyword>
<reference evidence="4 5" key="1">
    <citation type="journal article" date="2018" name="Sci. Rep.">
        <title>Comparative analysis of the Pocillopora damicornis genome highlights role of immune system in coral evolution.</title>
        <authorList>
            <person name="Cunning R."/>
            <person name="Bay R.A."/>
            <person name="Gillette P."/>
            <person name="Baker A.C."/>
            <person name="Traylor-Knowles N."/>
        </authorList>
    </citation>
    <scope>NUCLEOTIDE SEQUENCE [LARGE SCALE GENOMIC DNA]</scope>
    <source>
        <strain evidence="4">RSMAS</strain>
        <tissue evidence="4">Whole animal</tissue>
    </source>
</reference>
<evidence type="ECO:0000313" key="4">
    <source>
        <dbReference type="EMBL" id="RMX41385.1"/>
    </source>
</evidence>
<dbReference type="InterPro" id="IPR013087">
    <property type="entry name" value="Znf_C2H2_type"/>
</dbReference>
<dbReference type="EMBL" id="RCHS01003500">
    <property type="protein sequence ID" value="RMX41385.1"/>
    <property type="molecule type" value="Genomic_DNA"/>
</dbReference>
<dbReference type="PANTHER" id="PTHR33845:SF1">
    <property type="entry name" value="C2H2-TYPE DOMAIN-CONTAINING PROTEIN"/>
    <property type="match status" value="1"/>
</dbReference>
<evidence type="ECO:0000313" key="5">
    <source>
        <dbReference type="Proteomes" id="UP000275408"/>
    </source>
</evidence>
<gene>
    <name evidence="4" type="ORF">pdam_00016820</name>
</gene>